<keyword evidence="1" id="KW-1133">Transmembrane helix</keyword>
<protein>
    <recommendedName>
        <fullName evidence="4">DUF4231 domain-containing protein</fullName>
    </recommendedName>
</protein>
<feature type="transmembrane region" description="Helical" evidence="1">
    <location>
        <begin position="34"/>
        <end position="53"/>
    </location>
</feature>
<dbReference type="NCBIfam" id="NF033634">
    <property type="entry name" value="SLATT_1"/>
    <property type="match status" value="1"/>
</dbReference>
<keyword evidence="1" id="KW-0472">Membrane</keyword>
<comment type="caution">
    <text evidence="2">The sequence shown here is derived from an EMBL/GenBank/DDBJ whole genome shotgun (WGS) entry which is preliminary data.</text>
</comment>
<dbReference type="RefSeq" id="WP_060913901.1">
    <property type="nucleotide sequence ID" value="NZ_KQ959944.1"/>
</dbReference>
<dbReference type="PATRIC" id="fig|1379.3.peg.647"/>
<gene>
    <name evidence="2" type="ORF">HMPREF3186_00666</name>
</gene>
<reference evidence="3" key="1">
    <citation type="submission" date="2016-01" db="EMBL/GenBank/DDBJ databases">
        <authorList>
            <person name="Mitreva M."/>
            <person name="Pepin K.H."/>
            <person name="Mihindukulasuriya K.A."/>
            <person name="Fulton R."/>
            <person name="Fronick C."/>
            <person name="O'Laughlin M."/>
            <person name="Miner T."/>
            <person name="Herter B."/>
            <person name="Rosa B.A."/>
            <person name="Cordes M."/>
            <person name="Tomlinson C."/>
            <person name="Wollam A."/>
            <person name="Palsikar V.B."/>
            <person name="Mardis E.R."/>
            <person name="Wilson R.K."/>
        </authorList>
    </citation>
    <scope>NUCLEOTIDE SEQUENCE [LARGE SCALE GENOMIC DNA]</scope>
    <source>
        <strain evidence="3">DNF01167</strain>
    </source>
</reference>
<evidence type="ECO:0000313" key="3">
    <source>
        <dbReference type="Proteomes" id="UP000070355"/>
    </source>
</evidence>
<evidence type="ECO:0000256" key="1">
    <source>
        <dbReference type="SAM" id="Phobius"/>
    </source>
</evidence>
<sequence>MNEFEIDNYIDDRLNNQIEWYDQKSLHHQRWFKALKSAAITFGILIPITSCFLHEYFKLFSVILSSGILFCEGMISLFNHQKNWIEYRKTSELLKQEKYMYLLKSGVYRDEKYPNITLVERCETIISNENINWANLQTNNDKKEN</sequence>
<dbReference type="OrthoDB" id="9791874at2"/>
<dbReference type="Pfam" id="PF14015">
    <property type="entry name" value="DUF4231"/>
    <property type="match status" value="1"/>
</dbReference>
<dbReference type="InterPro" id="IPR025325">
    <property type="entry name" value="DUF4231"/>
</dbReference>
<dbReference type="EMBL" id="LSDC01000043">
    <property type="protein sequence ID" value="KXB61112.1"/>
    <property type="molecule type" value="Genomic_DNA"/>
</dbReference>
<feature type="transmembrane region" description="Helical" evidence="1">
    <location>
        <begin position="59"/>
        <end position="79"/>
    </location>
</feature>
<accession>A0A134A0A3</accession>
<name>A0A134A0A3_9BACL</name>
<evidence type="ECO:0000313" key="2">
    <source>
        <dbReference type="EMBL" id="KXB61112.1"/>
    </source>
</evidence>
<dbReference type="STRING" id="1379.HMPREF3186_00666"/>
<dbReference type="Proteomes" id="UP000070355">
    <property type="component" value="Unassembled WGS sequence"/>
</dbReference>
<proteinExistence type="predicted"/>
<keyword evidence="1" id="KW-0812">Transmembrane</keyword>
<organism evidence="2 3">
    <name type="scientific">Gemella haemolysans</name>
    <dbReference type="NCBI Taxonomy" id="1379"/>
    <lineage>
        <taxon>Bacteria</taxon>
        <taxon>Bacillati</taxon>
        <taxon>Bacillota</taxon>
        <taxon>Bacilli</taxon>
        <taxon>Bacillales</taxon>
        <taxon>Gemellaceae</taxon>
        <taxon>Gemella</taxon>
    </lineage>
</organism>
<evidence type="ECO:0008006" key="4">
    <source>
        <dbReference type="Google" id="ProtNLM"/>
    </source>
</evidence>
<dbReference type="AlphaFoldDB" id="A0A134A0A3"/>